<accession>A0AAN4ZH61</accession>
<feature type="non-terminal residue" evidence="1">
    <location>
        <position position="1"/>
    </location>
</feature>
<comment type="caution">
    <text evidence="1">The sequence shown here is derived from an EMBL/GenBank/DDBJ whole genome shotgun (WGS) entry which is preliminary data.</text>
</comment>
<name>A0AAN4ZH61_9BILA</name>
<reference evidence="2" key="1">
    <citation type="submission" date="2022-10" db="EMBL/GenBank/DDBJ databases">
        <title>Genome assembly of Pristionchus species.</title>
        <authorList>
            <person name="Yoshida K."/>
            <person name="Sommer R.J."/>
        </authorList>
    </citation>
    <scope>NUCLEOTIDE SEQUENCE [LARGE SCALE GENOMIC DNA]</scope>
    <source>
        <strain evidence="2">RS5460</strain>
    </source>
</reference>
<sequence length="109" mass="12255">ANLLVDIVGVHKGMLTVLGKRHEEDGEITKFVMTAQLPKYITTQMTMKIGKVASLLSKSSLERFFKILVNQAITNQSSEKSSKSLELLDRADMEACLRRRIDWTSGLML</sequence>
<dbReference type="AlphaFoldDB" id="A0AAN4ZH61"/>
<dbReference type="Proteomes" id="UP001328107">
    <property type="component" value="Unassembled WGS sequence"/>
</dbReference>
<evidence type="ECO:0000313" key="2">
    <source>
        <dbReference type="Proteomes" id="UP001328107"/>
    </source>
</evidence>
<gene>
    <name evidence="1" type="ORF">PMAYCL1PPCAC_08548</name>
</gene>
<organism evidence="1 2">
    <name type="scientific">Pristionchus mayeri</name>
    <dbReference type="NCBI Taxonomy" id="1317129"/>
    <lineage>
        <taxon>Eukaryota</taxon>
        <taxon>Metazoa</taxon>
        <taxon>Ecdysozoa</taxon>
        <taxon>Nematoda</taxon>
        <taxon>Chromadorea</taxon>
        <taxon>Rhabditida</taxon>
        <taxon>Rhabditina</taxon>
        <taxon>Diplogasteromorpha</taxon>
        <taxon>Diplogasteroidea</taxon>
        <taxon>Neodiplogasteridae</taxon>
        <taxon>Pristionchus</taxon>
    </lineage>
</organism>
<protein>
    <submittedName>
        <fullName evidence="1">Uncharacterized protein</fullName>
    </submittedName>
</protein>
<keyword evidence="2" id="KW-1185">Reference proteome</keyword>
<dbReference type="EMBL" id="BTRK01000002">
    <property type="protein sequence ID" value="GMR38353.1"/>
    <property type="molecule type" value="Genomic_DNA"/>
</dbReference>
<proteinExistence type="predicted"/>
<evidence type="ECO:0000313" key="1">
    <source>
        <dbReference type="EMBL" id="GMR38353.1"/>
    </source>
</evidence>